<feature type="signal peptide" evidence="6">
    <location>
        <begin position="1"/>
        <end position="22"/>
    </location>
</feature>
<proteinExistence type="predicted"/>
<dbReference type="InterPro" id="IPR001134">
    <property type="entry name" value="Netrin_domain"/>
</dbReference>
<feature type="domain" description="NTR" evidence="7">
    <location>
        <begin position="18"/>
        <end position="144"/>
    </location>
</feature>
<evidence type="ECO:0000313" key="8">
    <source>
        <dbReference type="EMBL" id="CAJ0607036.1"/>
    </source>
</evidence>
<dbReference type="PROSITE" id="PS50189">
    <property type="entry name" value="NTR"/>
    <property type="match status" value="1"/>
</dbReference>
<keyword evidence="2" id="KW-0964">Secreted</keyword>
<feature type="binding site" evidence="4">
    <location>
        <position position="18"/>
    </location>
    <ligand>
        <name>Zn(2+)</name>
        <dbReference type="ChEBI" id="CHEBI:29105"/>
        <note>ligand shared with metalloproteinase partner</note>
    </ligand>
</feature>
<dbReference type="InterPro" id="IPR001820">
    <property type="entry name" value="TIMP"/>
</dbReference>
<dbReference type="SMART" id="SM00206">
    <property type="entry name" value="NTR"/>
    <property type="match status" value="1"/>
</dbReference>
<evidence type="ECO:0000256" key="2">
    <source>
        <dbReference type="ARBA" id="ARBA00022525"/>
    </source>
</evidence>
<evidence type="ECO:0000256" key="3">
    <source>
        <dbReference type="ARBA" id="ARBA00023157"/>
    </source>
</evidence>
<dbReference type="GO" id="GO:0005615">
    <property type="term" value="C:extracellular space"/>
    <property type="evidence" value="ECO:0007669"/>
    <property type="project" value="TreeGrafter"/>
</dbReference>
<dbReference type="GO" id="GO:0002020">
    <property type="term" value="F:protease binding"/>
    <property type="evidence" value="ECO:0007669"/>
    <property type="project" value="TreeGrafter"/>
</dbReference>
<dbReference type="CDD" id="cd03577">
    <property type="entry name" value="NTR_TIMP_like"/>
    <property type="match status" value="1"/>
</dbReference>
<dbReference type="Pfam" id="PF00965">
    <property type="entry name" value="TIMP"/>
    <property type="match status" value="1"/>
</dbReference>
<feature type="disulfide bond" evidence="5">
    <location>
        <begin position="18"/>
        <end position="87"/>
    </location>
</feature>
<evidence type="ECO:0000256" key="1">
    <source>
        <dbReference type="ARBA" id="ARBA00004613"/>
    </source>
</evidence>
<name>A0AA36HA89_CYLNA</name>
<comment type="subcellular location">
    <subcellularLocation>
        <location evidence="1">Secreted</location>
    </subcellularLocation>
</comment>
<evidence type="ECO:0000256" key="6">
    <source>
        <dbReference type="SAM" id="SignalP"/>
    </source>
</evidence>
<dbReference type="Gene3D" id="2.40.50.120">
    <property type="match status" value="1"/>
</dbReference>
<keyword evidence="9" id="KW-1185">Reference proteome</keyword>
<dbReference type="AlphaFoldDB" id="A0AA36HA89"/>
<dbReference type="GO" id="GO:0008191">
    <property type="term" value="F:metalloendopeptidase inhibitor activity"/>
    <property type="evidence" value="ECO:0007669"/>
    <property type="project" value="InterPro"/>
</dbReference>
<dbReference type="PANTHER" id="PTHR11844">
    <property type="entry name" value="METALLOPROTEASE INHIBITOR"/>
    <property type="match status" value="1"/>
</dbReference>
<organism evidence="8 9">
    <name type="scientific">Cylicocyclus nassatus</name>
    <name type="common">Nematode worm</name>
    <dbReference type="NCBI Taxonomy" id="53992"/>
    <lineage>
        <taxon>Eukaryota</taxon>
        <taxon>Metazoa</taxon>
        <taxon>Ecdysozoa</taxon>
        <taxon>Nematoda</taxon>
        <taxon>Chromadorea</taxon>
        <taxon>Rhabditida</taxon>
        <taxon>Rhabditina</taxon>
        <taxon>Rhabditomorpha</taxon>
        <taxon>Strongyloidea</taxon>
        <taxon>Strongylidae</taxon>
        <taxon>Cylicocyclus</taxon>
    </lineage>
</organism>
<accession>A0AA36HA89</accession>
<keyword evidence="4" id="KW-0479">Metal-binding</keyword>
<dbReference type="InterPro" id="IPR008993">
    <property type="entry name" value="TIMP-like_OB-fold"/>
</dbReference>
<keyword evidence="3 5" id="KW-1015">Disulfide bond</keyword>
<dbReference type="GO" id="GO:0051045">
    <property type="term" value="P:negative regulation of membrane protein ectodomain proteolysis"/>
    <property type="evidence" value="ECO:0007669"/>
    <property type="project" value="TreeGrafter"/>
</dbReference>
<feature type="disulfide bond" evidence="5">
    <location>
        <begin position="20"/>
        <end position="113"/>
    </location>
</feature>
<feature type="chain" id="PRO_5041428370" description="NTR domain-containing protein" evidence="6">
    <location>
        <begin position="23"/>
        <end position="144"/>
    </location>
</feature>
<dbReference type="GO" id="GO:0046872">
    <property type="term" value="F:metal ion binding"/>
    <property type="evidence" value="ECO:0007669"/>
    <property type="project" value="UniProtKB-KW"/>
</dbReference>
<sequence length="144" mass="16215">MITRILMLFACVAASLCCKCRTLPPKEAYCRAQWVSLAKVTNSVIDESKDPLEQRQYAVKHNKLFKKPSGCESLPEKIYTSTQSASCGVELETGKEYLLTGSYNDNKLNIITCGQIASESYPGIIMERKDISREFLNEIRGYKC</sequence>
<dbReference type="GO" id="GO:0031012">
    <property type="term" value="C:extracellular matrix"/>
    <property type="evidence" value="ECO:0007669"/>
    <property type="project" value="TreeGrafter"/>
</dbReference>
<evidence type="ECO:0000259" key="7">
    <source>
        <dbReference type="PROSITE" id="PS50189"/>
    </source>
</evidence>
<comment type="caution">
    <text evidence="8">The sequence shown here is derived from an EMBL/GenBank/DDBJ whole genome shotgun (WGS) entry which is preliminary data.</text>
</comment>
<evidence type="ECO:0000256" key="5">
    <source>
        <dbReference type="PIRSR" id="PIRSR601820-3"/>
    </source>
</evidence>
<dbReference type="SUPFAM" id="SSF50242">
    <property type="entry name" value="TIMP-like"/>
    <property type="match status" value="1"/>
</dbReference>
<protein>
    <recommendedName>
        <fullName evidence="7">NTR domain-containing protein</fullName>
    </recommendedName>
</protein>
<dbReference type="PANTHER" id="PTHR11844:SF25">
    <property type="entry name" value="NTR DOMAIN-CONTAINING PROTEIN"/>
    <property type="match status" value="1"/>
</dbReference>
<reference evidence="8" key="1">
    <citation type="submission" date="2023-07" db="EMBL/GenBank/DDBJ databases">
        <authorList>
            <consortium name="CYATHOMIX"/>
        </authorList>
    </citation>
    <scope>NUCLEOTIDE SEQUENCE</scope>
    <source>
        <strain evidence="8">N/A</strain>
    </source>
</reference>
<gene>
    <name evidence="8" type="ORF">CYNAS_LOCUS19019</name>
</gene>
<dbReference type="EMBL" id="CATQJL010000316">
    <property type="protein sequence ID" value="CAJ0607036.1"/>
    <property type="molecule type" value="Genomic_DNA"/>
</dbReference>
<keyword evidence="4" id="KW-0862">Zinc</keyword>
<evidence type="ECO:0000256" key="4">
    <source>
        <dbReference type="PIRSR" id="PIRSR601820-1"/>
    </source>
</evidence>
<dbReference type="Proteomes" id="UP001176961">
    <property type="component" value="Unassembled WGS sequence"/>
</dbReference>
<evidence type="ECO:0000313" key="9">
    <source>
        <dbReference type="Proteomes" id="UP001176961"/>
    </source>
</evidence>
<keyword evidence="6" id="KW-0732">Signal</keyword>